<keyword evidence="1" id="KW-0472">Membrane</keyword>
<dbReference type="EMBL" id="JBHTHY010000006">
    <property type="protein sequence ID" value="MFD0797645.1"/>
    <property type="molecule type" value="Genomic_DNA"/>
</dbReference>
<sequence length="55" mass="6166">MDVLNDIVRNSALSLLSNLYRNLVLLLFSSIVVGLFAMLVTLLHYGSQMSVQYGY</sequence>
<evidence type="ECO:0000313" key="2">
    <source>
        <dbReference type="EMBL" id="MFD0797645.1"/>
    </source>
</evidence>
<feature type="transmembrane region" description="Helical" evidence="1">
    <location>
        <begin position="23"/>
        <end position="45"/>
    </location>
</feature>
<evidence type="ECO:0008006" key="4">
    <source>
        <dbReference type="Google" id="ProtNLM"/>
    </source>
</evidence>
<keyword evidence="1" id="KW-0812">Transmembrane</keyword>
<organism evidence="2 3">
    <name type="scientific">Maribacter chungangensis</name>
    <dbReference type="NCBI Taxonomy" id="1069117"/>
    <lineage>
        <taxon>Bacteria</taxon>
        <taxon>Pseudomonadati</taxon>
        <taxon>Bacteroidota</taxon>
        <taxon>Flavobacteriia</taxon>
        <taxon>Flavobacteriales</taxon>
        <taxon>Flavobacteriaceae</taxon>
        <taxon>Maribacter</taxon>
    </lineage>
</organism>
<reference evidence="3" key="1">
    <citation type="journal article" date="2019" name="Int. J. Syst. Evol. Microbiol.">
        <title>The Global Catalogue of Microorganisms (GCM) 10K type strain sequencing project: providing services to taxonomists for standard genome sequencing and annotation.</title>
        <authorList>
            <consortium name="The Broad Institute Genomics Platform"/>
            <consortium name="The Broad Institute Genome Sequencing Center for Infectious Disease"/>
            <person name="Wu L."/>
            <person name="Ma J."/>
        </authorList>
    </citation>
    <scope>NUCLEOTIDE SEQUENCE [LARGE SCALE GENOMIC DNA]</scope>
    <source>
        <strain evidence="3">CCUG 61948</strain>
    </source>
</reference>
<gene>
    <name evidence="2" type="ORF">ACFQZJ_09245</name>
</gene>
<keyword evidence="3" id="KW-1185">Reference proteome</keyword>
<keyword evidence="1" id="KW-1133">Transmembrane helix</keyword>
<accession>A0ABW3B3D9</accession>
<name>A0ABW3B3D9_9FLAO</name>
<dbReference type="RefSeq" id="WP_379934074.1">
    <property type="nucleotide sequence ID" value="NZ_JBHTHY010000006.1"/>
</dbReference>
<comment type="caution">
    <text evidence="2">The sequence shown here is derived from an EMBL/GenBank/DDBJ whole genome shotgun (WGS) entry which is preliminary data.</text>
</comment>
<evidence type="ECO:0000313" key="3">
    <source>
        <dbReference type="Proteomes" id="UP001597012"/>
    </source>
</evidence>
<proteinExistence type="predicted"/>
<evidence type="ECO:0000256" key="1">
    <source>
        <dbReference type="SAM" id="Phobius"/>
    </source>
</evidence>
<dbReference type="Proteomes" id="UP001597012">
    <property type="component" value="Unassembled WGS sequence"/>
</dbReference>
<protein>
    <recommendedName>
        <fullName evidence="4">ABC transporter permease</fullName>
    </recommendedName>
</protein>